<dbReference type="SUPFAM" id="SSF52540">
    <property type="entry name" value="P-loop containing nucleoside triphosphate hydrolases"/>
    <property type="match status" value="1"/>
</dbReference>
<dbReference type="Proteomes" id="UP000186098">
    <property type="component" value="Unassembled WGS sequence"/>
</dbReference>
<dbReference type="AlphaFoldDB" id="A0A1N7L2T5"/>
<dbReference type="PANTHER" id="PTHR30050:SF5">
    <property type="entry name" value="DNAA REGULATORY INACTIVATOR HDA"/>
    <property type="match status" value="1"/>
</dbReference>
<dbReference type="SMART" id="SM00382">
    <property type="entry name" value="AAA"/>
    <property type="match status" value="1"/>
</dbReference>
<dbReference type="RefSeq" id="WP_076364276.1">
    <property type="nucleotide sequence ID" value="NZ_FTOM01000002.1"/>
</dbReference>
<reference evidence="3" key="1">
    <citation type="submission" date="2017-01" db="EMBL/GenBank/DDBJ databases">
        <authorList>
            <person name="Varghese N."/>
            <person name="Submissions S."/>
        </authorList>
    </citation>
    <scope>NUCLEOTIDE SEQUENCE [LARGE SCALE GENOMIC DNA]</scope>
    <source>
        <strain evidence="3">DSM 18714</strain>
    </source>
</reference>
<dbReference type="GO" id="GO:0006270">
    <property type="term" value="P:DNA replication initiation"/>
    <property type="evidence" value="ECO:0007669"/>
    <property type="project" value="TreeGrafter"/>
</dbReference>
<dbReference type="GO" id="GO:0003688">
    <property type="term" value="F:DNA replication origin binding"/>
    <property type="evidence" value="ECO:0007669"/>
    <property type="project" value="TreeGrafter"/>
</dbReference>
<evidence type="ECO:0000259" key="1">
    <source>
        <dbReference type="SMART" id="SM00382"/>
    </source>
</evidence>
<accession>A0A1N7L2T5</accession>
<dbReference type="PANTHER" id="PTHR30050">
    <property type="entry name" value="CHROMOSOMAL REPLICATION INITIATOR PROTEIN DNAA"/>
    <property type="match status" value="1"/>
</dbReference>
<organism evidence="2 3">
    <name type="scientific">Phaeovulum vinaykumarii</name>
    <dbReference type="NCBI Taxonomy" id="407234"/>
    <lineage>
        <taxon>Bacteria</taxon>
        <taxon>Pseudomonadati</taxon>
        <taxon>Pseudomonadota</taxon>
        <taxon>Alphaproteobacteria</taxon>
        <taxon>Rhodobacterales</taxon>
        <taxon>Paracoccaceae</taxon>
        <taxon>Phaeovulum</taxon>
    </lineage>
</organism>
<dbReference type="Gene3D" id="1.10.8.60">
    <property type="match status" value="1"/>
</dbReference>
<name>A0A1N7L2T5_9RHOB</name>
<dbReference type="STRING" id="407234.SAMN05421795_102477"/>
<dbReference type="InterPro" id="IPR027417">
    <property type="entry name" value="P-loop_NTPase"/>
</dbReference>
<gene>
    <name evidence="2" type="ORF">SAMN05421795_102477</name>
</gene>
<feature type="domain" description="AAA+ ATPase" evidence="1">
    <location>
        <begin position="39"/>
        <end position="218"/>
    </location>
</feature>
<sequence>MTAQLTLDLDVTPRYGRCDFMPSGSNAQALALVDAPAWPNGKLVVVGPAGSGKTHLGRIWAADAGAAVVAGADLAQADIPALAAAGAVFVDDAGAVAGRAEEALFHLHNLLGAQGGRLLLAARARPADWGLGLPDLKSRMEATTLVRLEAPDDALLAAILVKSFADRQVAVDPTLIAWLVPRIDRSAAAATAIAARLDRAALGRGGRISRALAAEVLDGAAPGDDIPGRDARDGDG</sequence>
<evidence type="ECO:0000313" key="3">
    <source>
        <dbReference type="Proteomes" id="UP000186098"/>
    </source>
</evidence>
<dbReference type="Gene3D" id="3.40.50.300">
    <property type="entry name" value="P-loop containing nucleotide triphosphate hydrolases"/>
    <property type="match status" value="1"/>
</dbReference>
<dbReference type="GO" id="GO:0005886">
    <property type="term" value="C:plasma membrane"/>
    <property type="evidence" value="ECO:0007669"/>
    <property type="project" value="TreeGrafter"/>
</dbReference>
<keyword evidence="3" id="KW-1185">Reference proteome</keyword>
<dbReference type="EMBL" id="FTOM01000002">
    <property type="protein sequence ID" value="SIS68101.1"/>
    <property type="molecule type" value="Genomic_DNA"/>
</dbReference>
<dbReference type="OrthoDB" id="7390113at2"/>
<dbReference type="InterPro" id="IPR003593">
    <property type="entry name" value="AAA+_ATPase"/>
</dbReference>
<evidence type="ECO:0000313" key="2">
    <source>
        <dbReference type="EMBL" id="SIS68101.1"/>
    </source>
</evidence>
<protein>
    <submittedName>
        <fullName evidence="2">DnaA protein</fullName>
    </submittedName>
</protein>
<proteinExistence type="predicted"/>